<sequence>MGDEYGPGSNSPFIEMGQYVRTHTKGIGITSPSRDNAMESKI</sequence>
<evidence type="ECO:0000313" key="1">
    <source>
        <dbReference type="EMBL" id="KAF7838737.1"/>
    </source>
</evidence>
<proteinExistence type="predicted"/>
<organism evidence="1 2">
    <name type="scientific">Senna tora</name>
    <dbReference type="NCBI Taxonomy" id="362788"/>
    <lineage>
        <taxon>Eukaryota</taxon>
        <taxon>Viridiplantae</taxon>
        <taxon>Streptophyta</taxon>
        <taxon>Embryophyta</taxon>
        <taxon>Tracheophyta</taxon>
        <taxon>Spermatophyta</taxon>
        <taxon>Magnoliopsida</taxon>
        <taxon>eudicotyledons</taxon>
        <taxon>Gunneridae</taxon>
        <taxon>Pentapetalae</taxon>
        <taxon>rosids</taxon>
        <taxon>fabids</taxon>
        <taxon>Fabales</taxon>
        <taxon>Fabaceae</taxon>
        <taxon>Caesalpinioideae</taxon>
        <taxon>Cassia clade</taxon>
        <taxon>Senna</taxon>
    </lineage>
</organism>
<comment type="caution">
    <text evidence="1">The sequence shown here is derived from an EMBL/GenBank/DDBJ whole genome shotgun (WGS) entry which is preliminary data.</text>
</comment>
<dbReference type="EMBL" id="JAAIUW010000003">
    <property type="protein sequence ID" value="KAF7838737.1"/>
    <property type="molecule type" value="Genomic_DNA"/>
</dbReference>
<protein>
    <submittedName>
        <fullName evidence="1">Uncharacterized protein</fullName>
    </submittedName>
</protein>
<name>A0A834X6J5_9FABA</name>
<keyword evidence="2" id="KW-1185">Reference proteome</keyword>
<reference evidence="1" key="1">
    <citation type="submission" date="2020-09" db="EMBL/GenBank/DDBJ databases">
        <title>Genome-Enabled Discovery of Anthraquinone Biosynthesis in Senna tora.</title>
        <authorList>
            <person name="Kang S.-H."/>
            <person name="Pandey R.P."/>
            <person name="Lee C.-M."/>
            <person name="Sim J.-S."/>
            <person name="Jeong J.-T."/>
            <person name="Choi B.-S."/>
            <person name="Jung M."/>
            <person name="Ginzburg D."/>
            <person name="Zhao K."/>
            <person name="Won S.Y."/>
            <person name="Oh T.-J."/>
            <person name="Yu Y."/>
            <person name="Kim N.-H."/>
            <person name="Lee O.R."/>
            <person name="Lee T.-H."/>
            <person name="Bashyal P."/>
            <person name="Kim T.-S."/>
            <person name="Lee W.-H."/>
            <person name="Kawkins C."/>
            <person name="Kim C.-K."/>
            <person name="Kim J.S."/>
            <person name="Ahn B.O."/>
            <person name="Rhee S.Y."/>
            <person name="Sohng J.K."/>
        </authorList>
    </citation>
    <scope>NUCLEOTIDE SEQUENCE</scope>
    <source>
        <tissue evidence="1">Leaf</tissue>
    </source>
</reference>
<dbReference type="Proteomes" id="UP000634136">
    <property type="component" value="Unassembled WGS sequence"/>
</dbReference>
<dbReference type="AlphaFoldDB" id="A0A834X6J5"/>
<accession>A0A834X6J5</accession>
<evidence type="ECO:0000313" key="2">
    <source>
        <dbReference type="Proteomes" id="UP000634136"/>
    </source>
</evidence>
<gene>
    <name evidence="1" type="ORF">G2W53_007219</name>
</gene>